<name>A0A382TVZ1_9ZZZZ</name>
<proteinExistence type="predicted"/>
<accession>A0A382TVZ1</accession>
<gene>
    <name evidence="1" type="ORF">METZ01_LOCUS379017</name>
</gene>
<dbReference type="AlphaFoldDB" id="A0A382TVZ1"/>
<organism evidence="1">
    <name type="scientific">marine metagenome</name>
    <dbReference type="NCBI Taxonomy" id="408172"/>
    <lineage>
        <taxon>unclassified sequences</taxon>
        <taxon>metagenomes</taxon>
        <taxon>ecological metagenomes</taxon>
    </lineage>
</organism>
<dbReference type="EMBL" id="UINC01139550">
    <property type="protein sequence ID" value="SVD26163.1"/>
    <property type="molecule type" value="Genomic_DNA"/>
</dbReference>
<reference evidence="1" key="1">
    <citation type="submission" date="2018-05" db="EMBL/GenBank/DDBJ databases">
        <authorList>
            <person name="Lanie J.A."/>
            <person name="Ng W.-L."/>
            <person name="Kazmierczak K.M."/>
            <person name="Andrzejewski T.M."/>
            <person name="Davidsen T.M."/>
            <person name="Wayne K.J."/>
            <person name="Tettelin H."/>
            <person name="Glass J.I."/>
            <person name="Rusch D."/>
            <person name="Podicherti R."/>
            <person name="Tsui H.-C.T."/>
            <person name="Winkler M.E."/>
        </authorList>
    </citation>
    <scope>NUCLEOTIDE SEQUENCE</scope>
</reference>
<sequence>MAAVHWYASACIAQTRLGLLLAETPVPQCRTRRSSFNRWALAEEATDQRVLRIEKAPFILPVSTAHCSLLTESS</sequence>
<evidence type="ECO:0000313" key="1">
    <source>
        <dbReference type="EMBL" id="SVD26163.1"/>
    </source>
</evidence>
<feature type="non-terminal residue" evidence="1">
    <location>
        <position position="74"/>
    </location>
</feature>
<protein>
    <submittedName>
        <fullName evidence="1">Uncharacterized protein</fullName>
    </submittedName>
</protein>